<feature type="transmembrane region" description="Helical" evidence="2">
    <location>
        <begin position="21"/>
        <end position="45"/>
    </location>
</feature>
<feature type="domain" description="Excalibur calcium-binding" evidence="3">
    <location>
        <begin position="74"/>
        <end position="110"/>
    </location>
</feature>
<dbReference type="GO" id="GO:0004519">
    <property type="term" value="F:endonuclease activity"/>
    <property type="evidence" value="ECO:0007669"/>
    <property type="project" value="UniProtKB-KW"/>
</dbReference>
<keyword evidence="2" id="KW-1133">Transmembrane helix</keyword>
<dbReference type="HOGENOM" id="CLU_2047096_0_0_11"/>
<reference evidence="4 5" key="2">
    <citation type="journal article" date="2012" name="Nucleic Acids Res.">
        <title>Massive gene acquisitions in Mycobacterium indicus pranii provide a perspective on mycobacterial evolution.</title>
        <authorList>
            <person name="Saini V."/>
            <person name="Raghuvanshi S."/>
            <person name="Khurana J.P."/>
            <person name="Ahmed N."/>
            <person name="Hasnain S.E."/>
            <person name="Tyagi A.K."/>
            <person name="Tyagi A.K."/>
        </authorList>
    </citation>
    <scope>NUCLEOTIDE SEQUENCE [LARGE SCALE GENOMIC DNA]</scope>
    <source>
        <strain evidence="5">DSM 45239 / MTCC 9506</strain>
    </source>
</reference>
<dbReference type="PATRIC" id="fig|1232724.3.peg.3445"/>
<dbReference type="Pfam" id="PF05901">
    <property type="entry name" value="Excalibur"/>
    <property type="match status" value="1"/>
</dbReference>
<organism evidence="4 5">
    <name type="scientific">Mycobacterium indicus pranii (strain DSM 45239 / MTCC 9506)</name>
    <dbReference type="NCBI Taxonomy" id="1232724"/>
    <lineage>
        <taxon>Bacteria</taxon>
        <taxon>Bacillati</taxon>
        <taxon>Actinomycetota</taxon>
        <taxon>Actinomycetes</taxon>
        <taxon>Mycobacteriales</taxon>
        <taxon>Mycobacteriaceae</taxon>
        <taxon>Mycobacterium</taxon>
        <taxon>Mycobacterium avium complex (MAC)</taxon>
    </lineage>
</organism>
<protein>
    <submittedName>
        <fullName evidence="4">SPBc2 prophage-derived endonuclease yokF</fullName>
    </submittedName>
</protein>
<dbReference type="RefSeq" id="WP_014942531.1">
    <property type="nucleotide sequence ID" value="NC_018612.1"/>
</dbReference>
<dbReference type="Proteomes" id="UP000007329">
    <property type="component" value="Chromosome"/>
</dbReference>
<feature type="compositionally biased region" description="Basic and acidic residues" evidence="1">
    <location>
        <begin position="99"/>
        <end position="113"/>
    </location>
</feature>
<evidence type="ECO:0000256" key="1">
    <source>
        <dbReference type="SAM" id="MobiDB-lite"/>
    </source>
</evidence>
<evidence type="ECO:0000256" key="2">
    <source>
        <dbReference type="SAM" id="Phobius"/>
    </source>
</evidence>
<name>J9WJH9_MYCIP</name>
<dbReference type="InterPro" id="IPR008613">
    <property type="entry name" value="Excalibur_Ca-bd_domain"/>
</dbReference>
<dbReference type="AlphaFoldDB" id="J9WJH9"/>
<proteinExistence type="predicted"/>
<keyword evidence="2" id="KW-0472">Membrane</keyword>
<reference evidence="4 5" key="1">
    <citation type="journal article" date="2007" name="PLoS ONE">
        <title>Molecular analysis of a leprosy immunotherapeutic bacillus provides insights into Mycobacterium evolution.</title>
        <authorList>
            <person name="Ahmed N."/>
            <person name="Saini V."/>
            <person name="Raghuvanshi S."/>
            <person name="Khurana J.P."/>
            <person name="Tyagi A.K."/>
            <person name="Tyagi A.K."/>
            <person name="Hasnain S.E."/>
        </authorList>
    </citation>
    <scope>NUCLEOTIDE SEQUENCE [LARGE SCALE GENOMIC DNA]</scope>
    <source>
        <strain evidence="4">MTCC 9506</strain>
    </source>
</reference>
<accession>J9WJH9</accession>
<keyword evidence="2" id="KW-0812">Transmembrane</keyword>
<keyword evidence="4" id="KW-0378">Hydrolase</keyword>
<dbReference type="KEGG" id="mid:MIP_05064"/>
<keyword evidence="4" id="KW-0540">Nuclease</keyword>
<dbReference type="EMBL" id="CP002275">
    <property type="protein sequence ID" value="AFS15411.1"/>
    <property type="molecule type" value="Genomic_DNA"/>
</dbReference>
<dbReference type="SMART" id="SM00894">
    <property type="entry name" value="Excalibur"/>
    <property type="match status" value="1"/>
</dbReference>
<feature type="region of interest" description="Disordered" evidence="1">
    <location>
        <begin position="90"/>
        <end position="120"/>
    </location>
</feature>
<evidence type="ECO:0000259" key="3">
    <source>
        <dbReference type="SMART" id="SM00894"/>
    </source>
</evidence>
<keyword evidence="4" id="KW-0255">Endonuclease</keyword>
<evidence type="ECO:0000313" key="4">
    <source>
        <dbReference type="EMBL" id="AFS15411.1"/>
    </source>
</evidence>
<gene>
    <name evidence="4" type="ORF">MIP_05064</name>
</gene>
<evidence type="ECO:0000313" key="5">
    <source>
        <dbReference type="Proteomes" id="UP000007329"/>
    </source>
</evidence>
<sequence length="120" mass="13030">MMQGVFNTHPTRLSETTRDKLAKVIATILIAIIVVCVIVVVWTLIQDCAIGSRPGPRSTPASTAATMPNRPSVYYRNCAEAHAAGRWDIPEGDPAYRPGLDKDHNGIACESRKSSRLAGR</sequence>